<organism evidence="1 2">
    <name type="scientific">Chryseobacterium edaphi</name>
    <dbReference type="NCBI Taxonomy" id="2976532"/>
    <lineage>
        <taxon>Bacteria</taxon>
        <taxon>Pseudomonadati</taxon>
        <taxon>Bacteroidota</taxon>
        <taxon>Flavobacteriia</taxon>
        <taxon>Flavobacteriales</taxon>
        <taxon>Weeksellaceae</taxon>
        <taxon>Chryseobacterium group</taxon>
        <taxon>Chryseobacterium</taxon>
    </lineage>
</organism>
<protein>
    <recommendedName>
        <fullName evidence="3">Outer membrane protein beta-barrel domain-containing protein</fullName>
    </recommendedName>
</protein>
<proteinExistence type="predicted"/>
<evidence type="ECO:0000313" key="2">
    <source>
        <dbReference type="Proteomes" id="UP001208649"/>
    </source>
</evidence>
<name>A0ABT2WBF7_9FLAO</name>
<dbReference type="Proteomes" id="UP001208649">
    <property type="component" value="Unassembled WGS sequence"/>
</dbReference>
<dbReference type="EMBL" id="JAOTEM010000003">
    <property type="protein sequence ID" value="MCU7617975.1"/>
    <property type="molecule type" value="Genomic_DNA"/>
</dbReference>
<comment type="caution">
    <text evidence="1">The sequence shown here is derived from an EMBL/GenBank/DDBJ whole genome shotgun (WGS) entry which is preliminary data.</text>
</comment>
<accession>A0ABT2WBF7</accession>
<evidence type="ECO:0000313" key="1">
    <source>
        <dbReference type="EMBL" id="MCU7617975.1"/>
    </source>
</evidence>
<dbReference type="RefSeq" id="WP_263003421.1">
    <property type="nucleotide sequence ID" value="NZ_JAOTEM010000003.1"/>
</dbReference>
<evidence type="ECO:0008006" key="3">
    <source>
        <dbReference type="Google" id="ProtNLM"/>
    </source>
</evidence>
<gene>
    <name evidence="1" type="ORF">NZ698_12265</name>
</gene>
<reference evidence="2" key="1">
    <citation type="submission" date="2023-07" db="EMBL/GenBank/DDBJ databases">
        <title>Chryseobacterium sp. strain PBS4-4 Genome sequencing and assembly.</title>
        <authorList>
            <person name="Jung Y."/>
        </authorList>
    </citation>
    <scope>NUCLEOTIDE SEQUENCE [LARGE SCALE GENOMIC DNA]</scope>
    <source>
        <strain evidence="2">PBS4-4</strain>
    </source>
</reference>
<keyword evidence="2" id="KW-1185">Reference proteome</keyword>
<sequence length="211" mass="24699">MKTIIIILFLYCVGFSAQNLESKNPKHSLIETGVFMSFSNLKVKDHIGFYGGYWYRYTADETDTHLELGTNFGYSKSLYDFNYGKNGELFPIRSKEFIWSFGARMVKEFDLKNNKIEWITELSMKNLFFDEGDIPQDEPRKTMDQDDQTIYIDTHTASLSSLKIGQGVRFWKNNIGFGVQASYIPYRLWYRETIPKGVNSFSFEMSFNIKF</sequence>